<accession>A0A438H9H2</accession>
<gene>
    <name evidence="1" type="ORF">CK203_045409</name>
</gene>
<comment type="caution">
    <text evidence="1">The sequence shown here is derived from an EMBL/GenBank/DDBJ whole genome shotgun (WGS) entry which is preliminary data.</text>
</comment>
<dbReference type="Proteomes" id="UP000288805">
    <property type="component" value="Unassembled WGS sequence"/>
</dbReference>
<reference evidence="1 2" key="1">
    <citation type="journal article" date="2018" name="PLoS Genet.">
        <title>Population sequencing reveals clonal diversity and ancestral inbreeding in the grapevine cultivar Chardonnay.</title>
        <authorList>
            <person name="Roach M.J."/>
            <person name="Johnson D.L."/>
            <person name="Bohlmann J."/>
            <person name="van Vuuren H.J."/>
            <person name="Jones S.J."/>
            <person name="Pretorius I.S."/>
            <person name="Schmidt S.A."/>
            <person name="Borneman A.R."/>
        </authorList>
    </citation>
    <scope>NUCLEOTIDE SEQUENCE [LARGE SCALE GENOMIC DNA]</scope>
    <source>
        <strain evidence="2">cv. Chardonnay</strain>
        <tissue evidence="1">Leaf</tissue>
    </source>
</reference>
<proteinExistence type="predicted"/>
<organism evidence="1 2">
    <name type="scientific">Vitis vinifera</name>
    <name type="common">Grape</name>
    <dbReference type="NCBI Taxonomy" id="29760"/>
    <lineage>
        <taxon>Eukaryota</taxon>
        <taxon>Viridiplantae</taxon>
        <taxon>Streptophyta</taxon>
        <taxon>Embryophyta</taxon>
        <taxon>Tracheophyta</taxon>
        <taxon>Spermatophyta</taxon>
        <taxon>Magnoliopsida</taxon>
        <taxon>eudicotyledons</taxon>
        <taxon>Gunneridae</taxon>
        <taxon>Pentapetalae</taxon>
        <taxon>rosids</taxon>
        <taxon>Vitales</taxon>
        <taxon>Vitaceae</taxon>
        <taxon>Viteae</taxon>
        <taxon>Vitis</taxon>
    </lineage>
</organism>
<evidence type="ECO:0000313" key="2">
    <source>
        <dbReference type="Proteomes" id="UP000288805"/>
    </source>
</evidence>
<evidence type="ECO:0000313" key="1">
    <source>
        <dbReference type="EMBL" id="RVW81033.1"/>
    </source>
</evidence>
<dbReference type="AlphaFoldDB" id="A0A438H9H2"/>
<protein>
    <submittedName>
        <fullName evidence="1">Uncharacterized protein</fullName>
    </submittedName>
</protein>
<sequence length="105" mass="11583">MVTSIFLAIASAFASDQKQYHVVLITHSAHKVCMITFSKFGVPLWIFFSGANAYCPWSVADEIDLLIILQNLTAHLAGKNVAYFPISSPPVLSIHENHDTEGFDC</sequence>
<dbReference type="EMBL" id="QGNW01000257">
    <property type="protein sequence ID" value="RVW81033.1"/>
    <property type="molecule type" value="Genomic_DNA"/>
</dbReference>
<name>A0A438H9H2_VITVI</name>